<proteinExistence type="predicted"/>
<gene>
    <name evidence="1" type="ORF">U9M48_016581</name>
</gene>
<organism evidence="1 2">
    <name type="scientific">Paspalum notatum var. saurae</name>
    <dbReference type="NCBI Taxonomy" id="547442"/>
    <lineage>
        <taxon>Eukaryota</taxon>
        <taxon>Viridiplantae</taxon>
        <taxon>Streptophyta</taxon>
        <taxon>Embryophyta</taxon>
        <taxon>Tracheophyta</taxon>
        <taxon>Spermatophyta</taxon>
        <taxon>Magnoliopsida</taxon>
        <taxon>Liliopsida</taxon>
        <taxon>Poales</taxon>
        <taxon>Poaceae</taxon>
        <taxon>PACMAD clade</taxon>
        <taxon>Panicoideae</taxon>
        <taxon>Andropogonodae</taxon>
        <taxon>Paspaleae</taxon>
        <taxon>Paspalinae</taxon>
        <taxon>Paspalum</taxon>
    </lineage>
</organism>
<dbReference type="Proteomes" id="UP001341281">
    <property type="component" value="Chromosome 04"/>
</dbReference>
<accession>A0AAQ3T6F9</accession>
<evidence type="ECO:0008006" key="3">
    <source>
        <dbReference type="Google" id="ProtNLM"/>
    </source>
</evidence>
<dbReference type="SUPFAM" id="SSF81383">
    <property type="entry name" value="F-box domain"/>
    <property type="match status" value="1"/>
</dbReference>
<dbReference type="PANTHER" id="PTHR35828:SF13">
    <property type="entry name" value="OS01G0152100 PROTEIN"/>
    <property type="match status" value="1"/>
</dbReference>
<dbReference type="EMBL" id="CP144748">
    <property type="protein sequence ID" value="WVZ67518.1"/>
    <property type="molecule type" value="Genomic_DNA"/>
</dbReference>
<sequence>MAAYLRMADAVTKRRGCCLDDGAGGIDALPEHLLDEVLSRVGDVKALFMFAVTCRRWLRRFADPAFLRRGIFILCPRARGGQGSGHATRLIGFLSKKTKLHPSPTFFPAPGSTPLGPYSRALASFASDDDTFNYADPLAARCGIVLVQRVPTPLETAWNPGGHFLGVCNLITGERHVLPLLDLTPIWADENSLCSYAIITPADVKPSSPPSGSFFKFSQLLLAARLYPTSTLRVYSYSAATRSWSEPTVCPSSYRGHRVDERSVVVHQGAAHWLYVDRCGEDDYGVYKLRAEVVAGTAAATPPRVSCAKLPLPARAGGGDKPLLCVSDQGKLVVAFVYMAHVAVWTQQGGDEDDGGTWTRTAAFVMPPAGVPSLYLHPPCRWIGCGRGSTLVMYRRGDVFTLDLETKVMEKVMDCPLPLVGDEQNCMCVPLEVDLVEFFVHHLGALCGGPKTN</sequence>
<evidence type="ECO:0000313" key="1">
    <source>
        <dbReference type="EMBL" id="WVZ67518.1"/>
    </source>
</evidence>
<dbReference type="InterPro" id="IPR036047">
    <property type="entry name" value="F-box-like_dom_sf"/>
</dbReference>
<name>A0AAQ3T6F9_PASNO</name>
<keyword evidence="2" id="KW-1185">Reference proteome</keyword>
<reference evidence="1 2" key="1">
    <citation type="submission" date="2024-02" db="EMBL/GenBank/DDBJ databases">
        <title>High-quality chromosome-scale genome assembly of Pensacola bahiagrass (Paspalum notatum Flugge var. saurae).</title>
        <authorList>
            <person name="Vega J.M."/>
            <person name="Podio M."/>
            <person name="Orjuela J."/>
            <person name="Siena L.A."/>
            <person name="Pessino S.C."/>
            <person name="Combes M.C."/>
            <person name="Mariac C."/>
            <person name="Albertini E."/>
            <person name="Pupilli F."/>
            <person name="Ortiz J.P.A."/>
            <person name="Leblanc O."/>
        </authorList>
    </citation>
    <scope>NUCLEOTIDE SEQUENCE [LARGE SCALE GENOMIC DNA]</scope>
    <source>
        <strain evidence="1">R1</strain>
        <tissue evidence="1">Leaf</tissue>
    </source>
</reference>
<protein>
    <recommendedName>
        <fullName evidence="3">F-box domain-containing protein</fullName>
    </recommendedName>
</protein>
<evidence type="ECO:0000313" key="2">
    <source>
        <dbReference type="Proteomes" id="UP001341281"/>
    </source>
</evidence>
<dbReference type="AlphaFoldDB" id="A0AAQ3T6F9"/>
<dbReference type="PANTHER" id="PTHR35828">
    <property type="entry name" value="OS08G0203800 PROTEIN-RELATED"/>
    <property type="match status" value="1"/>
</dbReference>